<name>A0A4R7B9J8_9NEIS</name>
<gene>
    <name evidence="1" type="ORF">DFP86_103151</name>
</gene>
<organism evidence="1 2">
    <name type="scientific">Paludibacterium purpuratum</name>
    <dbReference type="NCBI Taxonomy" id="1144873"/>
    <lineage>
        <taxon>Bacteria</taxon>
        <taxon>Pseudomonadati</taxon>
        <taxon>Pseudomonadota</taxon>
        <taxon>Betaproteobacteria</taxon>
        <taxon>Neisseriales</taxon>
        <taxon>Chromobacteriaceae</taxon>
        <taxon>Paludibacterium</taxon>
    </lineage>
</organism>
<keyword evidence="2" id="KW-1185">Reference proteome</keyword>
<evidence type="ECO:0000313" key="2">
    <source>
        <dbReference type="Proteomes" id="UP000295611"/>
    </source>
</evidence>
<evidence type="ECO:0000313" key="1">
    <source>
        <dbReference type="EMBL" id="TDR81498.1"/>
    </source>
</evidence>
<sequence length="101" mass="10561">MSPCHSGSLRHGRPTLQCPLDFFASTANDCLAIAALASSIEGVMVARLLQAPVFAPMLGGRIETHAGCFALSVLGYLVGARPLNPAASLPLLACGWRWPVC</sequence>
<accession>A0A4R7B9J8</accession>
<protein>
    <submittedName>
        <fullName evidence="1">Uncharacterized protein</fullName>
    </submittedName>
</protein>
<dbReference type="EMBL" id="SNZP01000003">
    <property type="protein sequence ID" value="TDR81498.1"/>
    <property type="molecule type" value="Genomic_DNA"/>
</dbReference>
<proteinExistence type="predicted"/>
<reference evidence="1 2" key="1">
    <citation type="submission" date="2019-03" db="EMBL/GenBank/DDBJ databases">
        <title>Genomic Encyclopedia of Type Strains, Phase III (KMG-III): the genomes of soil and plant-associated and newly described type strains.</title>
        <authorList>
            <person name="Whitman W."/>
        </authorList>
    </citation>
    <scope>NUCLEOTIDE SEQUENCE [LARGE SCALE GENOMIC DNA]</scope>
    <source>
        <strain evidence="1 2">CECT 8976</strain>
    </source>
</reference>
<comment type="caution">
    <text evidence="1">The sequence shown here is derived from an EMBL/GenBank/DDBJ whole genome shotgun (WGS) entry which is preliminary data.</text>
</comment>
<dbReference type="AlphaFoldDB" id="A0A4R7B9J8"/>
<dbReference type="Proteomes" id="UP000295611">
    <property type="component" value="Unassembled WGS sequence"/>
</dbReference>